<evidence type="ECO:0000256" key="2">
    <source>
        <dbReference type="SAM" id="SignalP"/>
    </source>
</evidence>
<sequence>MKATLFTNLFMAIALFTSASVFAQSATSSIIYETAPYNTAQLEYISHHVKQHEESDIESERERKETEQLQLSEITNDKRLTGRQFRVNDEKN</sequence>
<dbReference type="EMBL" id="LXEW01000013">
    <property type="protein sequence ID" value="OAT54025.1"/>
    <property type="molecule type" value="Genomic_DNA"/>
</dbReference>
<evidence type="ECO:0000313" key="3">
    <source>
        <dbReference type="EMBL" id="OAT54025.1"/>
    </source>
</evidence>
<dbReference type="OrthoDB" id="6465235at2"/>
<proteinExistence type="predicted"/>
<organism evidence="3 4">
    <name type="scientific">Providencia heimbachae ATCC 35613</name>
    <dbReference type="NCBI Taxonomy" id="1354272"/>
    <lineage>
        <taxon>Bacteria</taxon>
        <taxon>Pseudomonadati</taxon>
        <taxon>Pseudomonadota</taxon>
        <taxon>Gammaproteobacteria</taxon>
        <taxon>Enterobacterales</taxon>
        <taxon>Morganellaceae</taxon>
        <taxon>Providencia</taxon>
    </lineage>
</organism>
<feature type="region of interest" description="Disordered" evidence="1">
    <location>
        <begin position="50"/>
        <end position="73"/>
    </location>
</feature>
<feature type="compositionally biased region" description="Basic and acidic residues" evidence="1">
    <location>
        <begin position="51"/>
        <end position="67"/>
    </location>
</feature>
<name>A0A1B7K1N0_9GAMM</name>
<gene>
    <name evidence="3" type="ORF">M998_0706</name>
</gene>
<dbReference type="Proteomes" id="UP000078224">
    <property type="component" value="Unassembled WGS sequence"/>
</dbReference>
<protein>
    <recommendedName>
        <fullName evidence="5">Secreted protein</fullName>
    </recommendedName>
</protein>
<accession>A0A1B7K1N0</accession>
<dbReference type="PATRIC" id="fig|1354272.4.peg.725"/>
<evidence type="ECO:0000313" key="4">
    <source>
        <dbReference type="Proteomes" id="UP000078224"/>
    </source>
</evidence>
<evidence type="ECO:0008006" key="5">
    <source>
        <dbReference type="Google" id="ProtNLM"/>
    </source>
</evidence>
<keyword evidence="2" id="KW-0732">Signal</keyword>
<dbReference type="RefSeq" id="WP_068442822.1">
    <property type="nucleotide sequence ID" value="NZ_LXEW01000013.1"/>
</dbReference>
<evidence type="ECO:0000256" key="1">
    <source>
        <dbReference type="SAM" id="MobiDB-lite"/>
    </source>
</evidence>
<dbReference type="AlphaFoldDB" id="A0A1B7K1N0"/>
<feature type="signal peptide" evidence="2">
    <location>
        <begin position="1"/>
        <end position="23"/>
    </location>
</feature>
<reference evidence="3 4" key="1">
    <citation type="submission" date="2016-04" db="EMBL/GenBank/DDBJ databases">
        <title>ATOL: Assembling a taxonomically balanced genome-scale reconstruction of the evolutionary history of the Enterobacteriaceae.</title>
        <authorList>
            <person name="Plunkett G.III."/>
            <person name="Neeno-Eckwall E.C."/>
            <person name="Glasner J.D."/>
            <person name="Perna N.T."/>
        </authorList>
    </citation>
    <scope>NUCLEOTIDE SEQUENCE [LARGE SCALE GENOMIC DNA]</scope>
    <source>
        <strain evidence="3 4">ATCC 35613</strain>
    </source>
</reference>
<comment type="caution">
    <text evidence="3">The sequence shown here is derived from an EMBL/GenBank/DDBJ whole genome shotgun (WGS) entry which is preliminary data.</text>
</comment>
<feature type="chain" id="PRO_5008595862" description="Secreted protein" evidence="2">
    <location>
        <begin position="24"/>
        <end position="92"/>
    </location>
</feature>
<keyword evidence="4" id="KW-1185">Reference proteome</keyword>